<keyword evidence="2" id="KW-0645">Protease</keyword>
<feature type="domain" description="Ubiquitin-like protease family profile" evidence="4">
    <location>
        <begin position="1"/>
        <end position="78"/>
    </location>
</feature>
<dbReference type="OMA" id="PQNEEPG"/>
<dbReference type="HOGENOM" id="CLU_168519_0_0_1"/>
<dbReference type="InterPro" id="IPR003653">
    <property type="entry name" value="Peptidase_C48_C"/>
</dbReference>
<keyword evidence="3" id="KW-0378">Hydrolase</keyword>
<dbReference type="EnsemblPlants" id="Bo7g106560.1">
    <property type="protein sequence ID" value="Bo7g106560.1"/>
    <property type="gene ID" value="Bo7g106560"/>
</dbReference>
<protein>
    <recommendedName>
        <fullName evidence="4">Ubiquitin-like protease family profile domain-containing protein</fullName>
    </recommendedName>
</protein>
<evidence type="ECO:0000256" key="1">
    <source>
        <dbReference type="ARBA" id="ARBA00005234"/>
    </source>
</evidence>
<comment type="similarity">
    <text evidence="1">Belongs to the peptidase C48 family.</text>
</comment>
<dbReference type="Gramene" id="Bo7g106560.1">
    <property type="protein sequence ID" value="Bo7g106560.1"/>
    <property type="gene ID" value="Bo7g106560"/>
</dbReference>
<dbReference type="InterPro" id="IPR038765">
    <property type="entry name" value="Papain-like_cys_pep_sf"/>
</dbReference>
<keyword evidence="6" id="KW-1185">Reference proteome</keyword>
<dbReference type="Proteomes" id="UP000032141">
    <property type="component" value="Chromosome C7"/>
</dbReference>
<organism evidence="5 6">
    <name type="scientific">Brassica oleracea var. oleracea</name>
    <dbReference type="NCBI Taxonomy" id="109376"/>
    <lineage>
        <taxon>Eukaryota</taxon>
        <taxon>Viridiplantae</taxon>
        <taxon>Streptophyta</taxon>
        <taxon>Embryophyta</taxon>
        <taxon>Tracheophyta</taxon>
        <taxon>Spermatophyta</taxon>
        <taxon>Magnoliopsida</taxon>
        <taxon>eudicotyledons</taxon>
        <taxon>Gunneridae</taxon>
        <taxon>Pentapetalae</taxon>
        <taxon>rosids</taxon>
        <taxon>malvids</taxon>
        <taxon>Brassicales</taxon>
        <taxon>Brassicaceae</taxon>
        <taxon>Brassiceae</taxon>
        <taxon>Brassica</taxon>
    </lineage>
</organism>
<evidence type="ECO:0000256" key="2">
    <source>
        <dbReference type="ARBA" id="ARBA00022670"/>
    </source>
</evidence>
<evidence type="ECO:0000259" key="4">
    <source>
        <dbReference type="Pfam" id="PF02902"/>
    </source>
</evidence>
<reference evidence="5 6" key="1">
    <citation type="journal article" date="2014" name="Genome Biol.">
        <title>Transcriptome and methylome profiling reveals relics of genome dominance in the mesopolyploid Brassica oleracea.</title>
        <authorList>
            <person name="Parkin I.A."/>
            <person name="Koh C."/>
            <person name="Tang H."/>
            <person name="Robinson S.J."/>
            <person name="Kagale S."/>
            <person name="Clarke W.E."/>
            <person name="Town C.D."/>
            <person name="Nixon J."/>
            <person name="Krishnakumar V."/>
            <person name="Bidwell S.L."/>
            <person name="Denoeud F."/>
            <person name="Belcram H."/>
            <person name="Links M.G."/>
            <person name="Just J."/>
            <person name="Clarke C."/>
            <person name="Bender T."/>
            <person name="Huebert T."/>
            <person name="Mason A.S."/>
            <person name="Pires J.C."/>
            <person name="Barker G."/>
            <person name="Moore J."/>
            <person name="Walley P.G."/>
            <person name="Manoli S."/>
            <person name="Batley J."/>
            <person name="Edwards D."/>
            <person name="Nelson M.N."/>
            <person name="Wang X."/>
            <person name="Paterson A.H."/>
            <person name="King G."/>
            <person name="Bancroft I."/>
            <person name="Chalhoub B."/>
            <person name="Sharpe A.G."/>
        </authorList>
    </citation>
    <scope>NUCLEOTIDE SEQUENCE</scope>
    <source>
        <strain evidence="5 6">cv. TO1000</strain>
    </source>
</reference>
<dbReference type="Gene3D" id="3.40.395.10">
    <property type="entry name" value="Adenoviral Proteinase, Chain A"/>
    <property type="match status" value="1"/>
</dbReference>
<dbReference type="GO" id="GO:0008234">
    <property type="term" value="F:cysteine-type peptidase activity"/>
    <property type="evidence" value="ECO:0007669"/>
    <property type="project" value="InterPro"/>
</dbReference>
<dbReference type="SUPFAM" id="SSF54001">
    <property type="entry name" value="Cysteine proteinases"/>
    <property type="match status" value="1"/>
</dbReference>
<dbReference type="AlphaFoldDB" id="A0A0D3DF08"/>
<dbReference type="Pfam" id="PF02902">
    <property type="entry name" value="Peptidase_C48"/>
    <property type="match status" value="1"/>
</dbReference>
<dbReference type="GO" id="GO:0006508">
    <property type="term" value="P:proteolysis"/>
    <property type="evidence" value="ECO:0007669"/>
    <property type="project" value="UniProtKB-KW"/>
</dbReference>
<proteinExistence type="inferred from homology"/>
<name>A0A0D3DF08_BRAOL</name>
<reference evidence="5" key="2">
    <citation type="submission" date="2015-03" db="UniProtKB">
        <authorList>
            <consortium name="EnsemblPlants"/>
        </authorList>
    </citation>
    <scope>IDENTIFICATION</scope>
</reference>
<sequence>MIPSILSTMVSATVRKKSEKQFTVRRLKKVPQNDPPGDCGVYTIKYIECLAIGCTFEGLRDETIQDLRRKLAAEIYDSVGEPQITHLFTDTAK</sequence>
<accession>A0A0D3DF08</accession>
<evidence type="ECO:0000256" key="3">
    <source>
        <dbReference type="ARBA" id="ARBA00022801"/>
    </source>
</evidence>
<evidence type="ECO:0000313" key="6">
    <source>
        <dbReference type="Proteomes" id="UP000032141"/>
    </source>
</evidence>
<evidence type="ECO:0000313" key="5">
    <source>
        <dbReference type="EnsemblPlants" id="Bo7g106560.1"/>
    </source>
</evidence>